<dbReference type="AlphaFoldDB" id="A0A7G8BD33"/>
<dbReference type="EMBL" id="CP060394">
    <property type="protein sequence ID" value="QNI30453.1"/>
    <property type="molecule type" value="Genomic_DNA"/>
</dbReference>
<name>A0A7G8BD33_9BACT</name>
<evidence type="ECO:0000313" key="1">
    <source>
        <dbReference type="EMBL" id="QNI30453.1"/>
    </source>
</evidence>
<evidence type="ECO:0008006" key="3">
    <source>
        <dbReference type="Google" id="ProtNLM"/>
    </source>
</evidence>
<dbReference type="KEGG" id="adin:H7849_14975"/>
<gene>
    <name evidence="1" type="ORF">H7849_14975</name>
</gene>
<dbReference type="RefSeq" id="WP_186740356.1">
    <property type="nucleotide sequence ID" value="NZ_CP060394.1"/>
</dbReference>
<accession>A0A7G8BD33</accession>
<keyword evidence="2" id="KW-1185">Reference proteome</keyword>
<dbReference type="Proteomes" id="UP000515312">
    <property type="component" value="Chromosome"/>
</dbReference>
<protein>
    <recommendedName>
        <fullName evidence="3">TonB-dependent receptor</fullName>
    </recommendedName>
</protein>
<organism evidence="1 2">
    <name type="scientific">Alloacidobacterium dinghuense</name>
    <dbReference type="NCBI Taxonomy" id="2763107"/>
    <lineage>
        <taxon>Bacteria</taxon>
        <taxon>Pseudomonadati</taxon>
        <taxon>Acidobacteriota</taxon>
        <taxon>Terriglobia</taxon>
        <taxon>Terriglobales</taxon>
        <taxon>Acidobacteriaceae</taxon>
        <taxon>Alloacidobacterium</taxon>
    </lineage>
</organism>
<evidence type="ECO:0000313" key="2">
    <source>
        <dbReference type="Proteomes" id="UP000515312"/>
    </source>
</evidence>
<proteinExistence type="predicted"/>
<sequence>MNLNYSRSWFQTPNAYDNLNVMNVISGGNESNPVFGDVGNTDQRSKIQTFDMAPTYTHVIGSTSVFNFAPYVRRYFYNYYPSGDPFADLGPPNLQNQTISQYRTLTNAGVHSDYSYVKGIHNIKAGAVYEQTFLRENDNLGIVASTFNSPCLDVNLNPVSGFTDPSQCVAAGLFPNDGSNPNATSTPFNPVLLPYDLTRSGSLYSYFWSY</sequence>
<reference evidence="1 2" key="1">
    <citation type="submission" date="2020-08" db="EMBL/GenBank/DDBJ databases">
        <title>Edaphobacter telluris sp. nov. and Acidobacterium dinghuensis sp. nov., two acidobacteria isolated from forest soil.</title>
        <authorList>
            <person name="Fu J."/>
            <person name="Qiu L."/>
        </authorList>
    </citation>
    <scope>NUCLEOTIDE SEQUENCE [LARGE SCALE GENOMIC DNA]</scope>
    <source>
        <strain evidence="1">4Y35</strain>
    </source>
</reference>
<dbReference type="SUPFAM" id="SSF56935">
    <property type="entry name" value="Porins"/>
    <property type="match status" value="1"/>
</dbReference>